<organism evidence="2 3">
    <name type="scientific">Dendrobium thyrsiflorum</name>
    <name type="common">Pinecone-like raceme dendrobium</name>
    <name type="synonym">Orchid</name>
    <dbReference type="NCBI Taxonomy" id="117978"/>
    <lineage>
        <taxon>Eukaryota</taxon>
        <taxon>Viridiplantae</taxon>
        <taxon>Streptophyta</taxon>
        <taxon>Embryophyta</taxon>
        <taxon>Tracheophyta</taxon>
        <taxon>Spermatophyta</taxon>
        <taxon>Magnoliopsida</taxon>
        <taxon>Liliopsida</taxon>
        <taxon>Asparagales</taxon>
        <taxon>Orchidaceae</taxon>
        <taxon>Epidendroideae</taxon>
        <taxon>Malaxideae</taxon>
        <taxon>Dendrobiinae</taxon>
        <taxon>Dendrobium</taxon>
    </lineage>
</organism>
<evidence type="ECO:0000259" key="1">
    <source>
        <dbReference type="Pfam" id="PF14111"/>
    </source>
</evidence>
<feature type="domain" description="DUF4283" evidence="1">
    <location>
        <begin position="60"/>
        <end position="138"/>
    </location>
</feature>
<accession>A0ABD0VP16</accession>
<comment type="caution">
    <text evidence="2">The sequence shown here is derived from an EMBL/GenBank/DDBJ whole genome shotgun (WGS) entry which is preliminary data.</text>
</comment>
<keyword evidence="3" id="KW-1185">Reference proteome</keyword>
<dbReference type="Proteomes" id="UP001552299">
    <property type="component" value="Unassembled WGS sequence"/>
</dbReference>
<reference evidence="2 3" key="1">
    <citation type="journal article" date="2024" name="Plant Biotechnol. J.">
        <title>Dendrobium thyrsiflorum genome and its molecular insights into genes involved in important horticultural traits.</title>
        <authorList>
            <person name="Chen B."/>
            <person name="Wang J.Y."/>
            <person name="Zheng P.J."/>
            <person name="Li K.L."/>
            <person name="Liang Y.M."/>
            <person name="Chen X.F."/>
            <person name="Zhang C."/>
            <person name="Zhao X."/>
            <person name="He X."/>
            <person name="Zhang G.Q."/>
            <person name="Liu Z.J."/>
            <person name="Xu Q."/>
        </authorList>
    </citation>
    <scope>NUCLEOTIDE SEQUENCE [LARGE SCALE GENOMIC DNA]</scope>
    <source>
        <strain evidence="2">GZMU011</strain>
    </source>
</reference>
<sequence>MAENRLRDPGFLDGALKSKSFRDALSGDSPVFPPLQVSSHRGLPALIISDEELHSLAAPFEFALVGKFSGRRPPLDLIHKFFFNLKLGGAFSIIVLNPKNVLIKLVNDLDYCRVFSHKSYFIATCFIKLFKWTPHFDVNVESPIVRI</sequence>
<proteinExistence type="predicted"/>
<name>A0ABD0VP16_DENTH</name>
<protein>
    <recommendedName>
        <fullName evidence="1">DUF4283 domain-containing protein</fullName>
    </recommendedName>
</protein>
<evidence type="ECO:0000313" key="3">
    <source>
        <dbReference type="Proteomes" id="UP001552299"/>
    </source>
</evidence>
<dbReference type="EMBL" id="JANQDX010000005">
    <property type="protein sequence ID" value="KAL0924298.1"/>
    <property type="molecule type" value="Genomic_DNA"/>
</dbReference>
<dbReference type="InterPro" id="IPR025558">
    <property type="entry name" value="DUF4283"/>
</dbReference>
<evidence type="ECO:0000313" key="2">
    <source>
        <dbReference type="EMBL" id="KAL0924298.1"/>
    </source>
</evidence>
<gene>
    <name evidence="2" type="ORF">M5K25_005112</name>
</gene>
<dbReference type="AlphaFoldDB" id="A0ABD0VP16"/>
<dbReference type="Pfam" id="PF14111">
    <property type="entry name" value="DUF4283"/>
    <property type="match status" value="1"/>
</dbReference>